<dbReference type="Proteomes" id="UP000316801">
    <property type="component" value="Unassembled WGS sequence"/>
</dbReference>
<comment type="caution">
    <text evidence="1">The sequence shown here is derived from an EMBL/GenBank/DDBJ whole genome shotgun (WGS) entry which is preliminary data.</text>
</comment>
<organism evidence="1 2">
    <name type="scientific">Rhizobium straminoryzae</name>
    <dbReference type="NCBI Taxonomy" id="1387186"/>
    <lineage>
        <taxon>Bacteria</taxon>
        <taxon>Pseudomonadati</taxon>
        <taxon>Pseudomonadota</taxon>
        <taxon>Alphaproteobacteria</taxon>
        <taxon>Hyphomicrobiales</taxon>
        <taxon>Rhizobiaceae</taxon>
        <taxon>Rhizobium/Agrobacterium group</taxon>
        <taxon>Rhizobium</taxon>
    </lineage>
</organism>
<proteinExistence type="predicted"/>
<accession>A0A549T8A3</accession>
<evidence type="ECO:0000313" key="1">
    <source>
        <dbReference type="EMBL" id="TRL38101.1"/>
    </source>
</evidence>
<reference evidence="1 2" key="1">
    <citation type="submission" date="2019-07" db="EMBL/GenBank/DDBJ databases">
        <title>Ln-dependent methylotrophs.</title>
        <authorList>
            <person name="Tani A."/>
        </authorList>
    </citation>
    <scope>NUCLEOTIDE SEQUENCE [LARGE SCALE GENOMIC DNA]</scope>
    <source>
        <strain evidence="1 2">SM12</strain>
    </source>
</reference>
<evidence type="ECO:0000313" key="2">
    <source>
        <dbReference type="Proteomes" id="UP000316801"/>
    </source>
</evidence>
<name>A0A549T8A3_9HYPH</name>
<dbReference type="InterPro" id="IPR024524">
    <property type="entry name" value="DUF3800"/>
</dbReference>
<gene>
    <name evidence="1" type="ORF">FNA46_13950</name>
</gene>
<dbReference type="RefSeq" id="WP_143125812.1">
    <property type="nucleotide sequence ID" value="NZ_VJMG01000036.1"/>
</dbReference>
<protein>
    <submittedName>
        <fullName evidence="1">DUF3800 domain-containing protein</fullName>
    </submittedName>
</protein>
<dbReference type="EMBL" id="VJMG01000036">
    <property type="protein sequence ID" value="TRL38101.1"/>
    <property type="molecule type" value="Genomic_DNA"/>
</dbReference>
<keyword evidence="2" id="KW-1185">Reference proteome</keyword>
<sequence>PGEKVIRYDDFRMLLDVKGDGRHFLGRPYNCLFWSLLTLAYKKNFEFFYDKKLQVVFDEQSEPVHKIVSVFDEFRRLSSKDFPGLFIPEPTFRRDVDEVPLQAADMLAWLVNRQEVNIERRACDKYSMEALLLSEALSMSKTVFAWDQRRLLSASQDLLQRISAT</sequence>
<feature type="non-terminal residue" evidence="1">
    <location>
        <position position="1"/>
    </location>
</feature>
<dbReference type="AlphaFoldDB" id="A0A549T8A3"/>
<dbReference type="Pfam" id="PF12686">
    <property type="entry name" value="DUF3800"/>
    <property type="match status" value="1"/>
</dbReference>